<evidence type="ECO:0000256" key="7">
    <source>
        <dbReference type="ARBA" id="ARBA00022692"/>
    </source>
</evidence>
<dbReference type="PROSITE" id="PS50109">
    <property type="entry name" value="HIS_KIN"/>
    <property type="match status" value="1"/>
</dbReference>
<dbReference type="SUPFAM" id="SSF55874">
    <property type="entry name" value="ATPase domain of HSP90 chaperone/DNA topoisomerase II/histidine kinase"/>
    <property type="match status" value="1"/>
</dbReference>
<dbReference type="STRING" id="84029.CROST_12740"/>
<sequence>MKIKNSITTKLFVITLTFYVFFILAILIFQSAFFGKFYQNKKMQSLESSTSELKKQYNANNSNEYDDMSSIIKEFEQKNNCKVAILNSYGNLKYFENSNGDNSSEINIIKDIMHTWVSNPADFLSMRRTGKSETYVFQSKTYNVKNIVCVVPGANNDIIFAISSFQSITEASSVMREFFSYIFFSAVVVVIILAFIYSKMITNPLKRINKTASKMAELDFSEKCSVTSEDEIGYLGRSLNFLAENLNKSMNSLKEANRQLKKDIEKEKELEKMRKEFVAGVSHELKTPIGIIEGYAEGLKDNVVGTQEEKDYYIDVIIDEAARMGNLVSDMLDLSQLESGNFKLTIGEFDIGEMVFKCCKKYYAILDEKKIEININIVNGVVSGDQYRLEQVFTNLLNNALKYAKAKIYVNMVKDKSKITVEVINDGEYIEDSEIDKIWDKFYKTDKSRNRKVGGTGLGLSIVKNIIELHNGSYGVLNIKDGVKFYFTLNLC</sequence>
<keyword evidence="5" id="KW-0597">Phosphoprotein</keyword>
<evidence type="ECO:0000256" key="6">
    <source>
        <dbReference type="ARBA" id="ARBA00022679"/>
    </source>
</evidence>
<dbReference type="InterPro" id="IPR003660">
    <property type="entry name" value="HAMP_dom"/>
</dbReference>
<dbReference type="InterPro" id="IPR036890">
    <property type="entry name" value="HATPase_C_sf"/>
</dbReference>
<dbReference type="InterPro" id="IPR003594">
    <property type="entry name" value="HATPase_dom"/>
</dbReference>
<keyword evidence="11" id="KW-1133">Transmembrane helix</keyword>
<dbReference type="InterPro" id="IPR004358">
    <property type="entry name" value="Sig_transdc_His_kin-like_C"/>
</dbReference>
<evidence type="ECO:0000256" key="13">
    <source>
        <dbReference type="ARBA" id="ARBA00023136"/>
    </source>
</evidence>
<dbReference type="InterPro" id="IPR005467">
    <property type="entry name" value="His_kinase_dom"/>
</dbReference>
<keyword evidence="6 14" id="KW-0808">Transferase</keyword>
<evidence type="ECO:0000256" key="12">
    <source>
        <dbReference type="ARBA" id="ARBA00023012"/>
    </source>
</evidence>
<evidence type="ECO:0000256" key="9">
    <source>
        <dbReference type="ARBA" id="ARBA00022777"/>
    </source>
</evidence>
<dbReference type="Gene3D" id="1.10.287.130">
    <property type="match status" value="1"/>
</dbReference>
<dbReference type="Gene3D" id="3.30.565.10">
    <property type="entry name" value="Histidine kinase-like ATPase, C-terminal domain"/>
    <property type="match status" value="1"/>
</dbReference>
<dbReference type="SMART" id="SM00304">
    <property type="entry name" value="HAMP"/>
    <property type="match status" value="1"/>
</dbReference>
<dbReference type="Pfam" id="PF02518">
    <property type="entry name" value="HATPase_c"/>
    <property type="match status" value="1"/>
</dbReference>
<dbReference type="SMART" id="SM00387">
    <property type="entry name" value="HATPase_c"/>
    <property type="match status" value="1"/>
</dbReference>
<evidence type="ECO:0000256" key="2">
    <source>
        <dbReference type="ARBA" id="ARBA00004651"/>
    </source>
</evidence>
<keyword evidence="13" id="KW-0472">Membrane</keyword>
<keyword evidence="12" id="KW-0902">Two-component regulatory system</keyword>
<keyword evidence="4" id="KW-1003">Cell membrane</keyword>
<keyword evidence="8" id="KW-0547">Nucleotide-binding</keyword>
<dbReference type="SUPFAM" id="SSF158472">
    <property type="entry name" value="HAMP domain-like"/>
    <property type="match status" value="1"/>
</dbReference>
<evidence type="ECO:0000313" key="14">
    <source>
        <dbReference type="EMBL" id="URZ12353.1"/>
    </source>
</evidence>
<proteinExistence type="predicted"/>
<dbReference type="RefSeq" id="WP_077833046.1">
    <property type="nucleotide sequence ID" value="NZ_CP096983.1"/>
</dbReference>
<keyword evidence="7" id="KW-0812">Transmembrane</keyword>
<evidence type="ECO:0000256" key="11">
    <source>
        <dbReference type="ARBA" id="ARBA00022989"/>
    </source>
</evidence>
<dbReference type="FunFam" id="1.10.287.130:FF:000001">
    <property type="entry name" value="Two-component sensor histidine kinase"/>
    <property type="match status" value="1"/>
</dbReference>
<dbReference type="Gene3D" id="6.10.340.10">
    <property type="match status" value="1"/>
</dbReference>
<dbReference type="Pfam" id="PF00672">
    <property type="entry name" value="HAMP"/>
    <property type="match status" value="1"/>
</dbReference>
<dbReference type="PROSITE" id="PS50885">
    <property type="entry name" value="HAMP"/>
    <property type="match status" value="1"/>
</dbReference>
<dbReference type="InterPro" id="IPR050398">
    <property type="entry name" value="HssS/ArlS-like"/>
</dbReference>
<dbReference type="PRINTS" id="PR00344">
    <property type="entry name" value="BCTRLSENSOR"/>
</dbReference>
<comment type="catalytic activity">
    <reaction evidence="1">
        <text>ATP + protein L-histidine = ADP + protein N-phospho-L-histidine.</text>
        <dbReference type="EC" id="2.7.13.3"/>
    </reaction>
</comment>
<evidence type="ECO:0000313" key="15">
    <source>
        <dbReference type="Proteomes" id="UP000190951"/>
    </source>
</evidence>
<dbReference type="PANTHER" id="PTHR45528:SF1">
    <property type="entry name" value="SENSOR HISTIDINE KINASE CPXA"/>
    <property type="match status" value="1"/>
</dbReference>
<dbReference type="FunFam" id="3.30.565.10:FF:000006">
    <property type="entry name" value="Sensor histidine kinase WalK"/>
    <property type="match status" value="1"/>
</dbReference>
<dbReference type="EC" id="2.7.13.3" evidence="3"/>
<dbReference type="GO" id="GO:0005886">
    <property type="term" value="C:plasma membrane"/>
    <property type="evidence" value="ECO:0007669"/>
    <property type="project" value="UniProtKB-SubCell"/>
</dbReference>
<evidence type="ECO:0000256" key="4">
    <source>
        <dbReference type="ARBA" id="ARBA00022475"/>
    </source>
</evidence>
<evidence type="ECO:0000256" key="10">
    <source>
        <dbReference type="ARBA" id="ARBA00022840"/>
    </source>
</evidence>
<dbReference type="PANTHER" id="PTHR45528">
    <property type="entry name" value="SENSOR HISTIDINE KINASE CPXA"/>
    <property type="match status" value="1"/>
</dbReference>
<keyword evidence="9 14" id="KW-0418">Kinase</keyword>
<accession>A0A1S8LBR3</accession>
<dbReference type="EMBL" id="CP096983">
    <property type="protein sequence ID" value="URZ12353.1"/>
    <property type="molecule type" value="Genomic_DNA"/>
</dbReference>
<evidence type="ECO:0000256" key="3">
    <source>
        <dbReference type="ARBA" id="ARBA00012438"/>
    </source>
</evidence>
<name>A0A1S8LBR3_9CLOT</name>
<dbReference type="CDD" id="cd06225">
    <property type="entry name" value="HAMP"/>
    <property type="match status" value="1"/>
</dbReference>
<evidence type="ECO:0000256" key="1">
    <source>
        <dbReference type="ARBA" id="ARBA00000085"/>
    </source>
</evidence>
<dbReference type="AlphaFoldDB" id="A0A1S8LBR3"/>
<gene>
    <name evidence="14" type="primary">rcsC_8</name>
    <name evidence="14" type="ORF">CROST_030750</name>
</gene>
<dbReference type="Proteomes" id="UP000190951">
    <property type="component" value="Chromosome"/>
</dbReference>
<organism evidence="14 15">
    <name type="scientific">Clostridium felsineum</name>
    <dbReference type="NCBI Taxonomy" id="36839"/>
    <lineage>
        <taxon>Bacteria</taxon>
        <taxon>Bacillati</taxon>
        <taxon>Bacillota</taxon>
        <taxon>Clostridia</taxon>
        <taxon>Eubacteriales</taxon>
        <taxon>Clostridiaceae</taxon>
        <taxon>Clostridium</taxon>
    </lineage>
</organism>
<dbReference type="KEGG" id="crw:CROST_030750"/>
<evidence type="ECO:0000256" key="8">
    <source>
        <dbReference type="ARBA" id="ARBA00022741"/>
    </source>
</evidence>
<evidence type="ECO:0000256" key="5">
    <source>
        <dbReference type="ARBA" id="ARBA00022553"/>
    </source>
</evidence>
<dbReference type="GO" id="GO:0005524">
    <property type="term" value="F:ATP binding"/>
    <property type="evidence" value="ECO:0007669"/>
    <property type="project" value="UniProtKB-KW"/>
</dbReference>
<protein>
    <recommendedName>
        <fullName evidence="3">histidine kinase</fullName>
        <ecNumber evidence="3">2.7.13.3</ecNumber>
    </recommendedName>
</protein>
<dbReference type="CDD" id="cd00082">
    <property type="entry name" value="HisKA"/>
    <property type="match status" value="1"/>
</dbReference>
<dbReference type="GO" id="GO:0000155">
    <property type="term" value="F:phosphorelay sensor kinase activity"/>
    <property type="evidence" value="ECO:0007669"/>
    <property type="project" value="InterPro"/>
</dbReference>
<comment type="subcellular location">
    <subcellularLocation>
        <location evidence="2">Cell membrane</location>
        <topology evidence="2">Multi-pass membrane protein</topology>
    </subcellularLocation>
</comment>
<dbReference type="Pfam" id="PF00512">
    <property type="entry name" value="HisKA"/>
    <property type="match status" value="1"/>
</dbReference>
<keyword evidence="10" id="KW-0067">ATP-binding</keyword>
<reference evidence="14 15" key="1">
    <citation type="submission" date="2022-04" db="EMBL/GenBank/DDBJ databases">
        <title>Genome sequence of C. roseum typestrain.</title>
        <authorList>
            <person name="Poehlein A."/>
            <person name="Schoch T."/>
            <person name="Duerre P."/>
            <person name="Daniel R."/>
        </authorList>
    </citation>
    <scope>NUCLEOTIDE SEQUENCE [LARGE SCALE GENOMIC DNA]</scope>
    <source>
        <strain evidence="14 15">DSM 7320</strain>
    </source>
</reference>
<keyword evidence="15" id="KW-1185">Reference proteome</keyword>
<dbReference type="SUPFAM" id="SSF47384">
    <property type="entry name" value="Homodimeric domain of signal transducing histidine kinase"/>
    <property type="match status" value="1"/>
</dbReference>
<dbReference type="InterPro" id="IPR003661">
    <property type="entry name" value="HisK_dim/P_dom"/>
</dbReference>
<dbReference type="InterPro" id="IPR036097">
    <property type="entry name" value="HisK_dim/P_sf"/>
</dbReference>
<dbReference type="SMART" id="SM00388">
    <property type="entry name" value="HisKA"/>
    <property type="match status" value="1"/>
</dbReference>